<evidence type="ECO:0000313" key="1">
    <source>
        <dbReference type="EMBL" id="KAA9357620.1"/>
    </source>
</evidence>
<dbReference type="Proteomes" id="UP000326344">
    <property type="component" value="Unassembled WGS sequence"/>
</dbReference>
<sequence length="83" mass="9092">MTLYFSLADSDTPCVCSAEFEPLLELLNGFVAIGNQLLSAYLVDDDGIRIDLPPEAFDGLPITGCLQNLSKQYHDLLGMKNRA</sequence>
<reference evidence="1 2" key="1">
    <citation type="submission" date="2019-09" db="EMBL/GenBank/DDBJ databases">
        <title>Genome Sequence of Larkinella sp MA1.</title>
        <authorList>
            <person name="Srinivasan S."/>
        </authorList>
    </citation>
    <scope>NUCLEOTIDE SEQUENCE [LARGE SCALE GENOMIC DNA]</scope>
    <source>
        <strain evidence="1 2">MA1</strain>
    </source>
</reference>
<gene>
    <name evidence="1" type="ORF">F0P93_07780</name>
</gene>
<organism evidence="1 2">
    <name type="scientific">Larkinella humicola</name>
    <dbReference type="NCBI Taxonomy" id="2607654"/>
    <lineage>
        <taxon>Bacteria</taxon>
        <taxon>Pseudomonadati</taxon>
        <taxon>Bacteroidota</taxon>
        <taxon>Cytophagia</taxon>
        <taxon>Cytophagales</taxon>
        <taxon>Spirosomataceae</taxon>
        <taxon>Larkinella</taxon>
    </lineage>
</organism>
<protein>
    <submittedName>
        <fullName evidence="1">Uncharacterized protein</fullName>
    </submittedName>
</protein>
<keyword evidence="2" id="KW-1185">Reference proteome</keyword>
<dbReference type="EMBL" id="VTWS01000001">
    <property type="protein sequence ID" value="KAA9357620.1"/>
    <property type="molecule type" value="Genomic_DNA"/>
</dbReference>
<evidence type="ECO:0000313" key="2">
    <source>
        <dbReference type="Proteomes" id="UP000326344"/>
    </source>
</evidence>
<dbReference type="RefSeq" id="WP_138993858.1">
    <property type="nucleotide sequence ID" value="NZ_VTWS01000001.1"/>
</dbReference>
<name>A0A5N1JM96_9BACT</name>
<accession>A0A5N1JM96</accession>
<proteinExistence type="predicted"/>
<dbReference type="AlphaFoldDB" id="A0A5N1JM96"/>
<comment type="caution">
    <text evidence="1">The sequence shown here is derived from an EMBL/GenBank/DDBJ whole genome shotgun (WGS) entry which is preliminary data.</text>
</comment>